<evidence type="ECO:0000313" key="3">
    <source>
        <dbReference type="Proteomes" id="UP000823388"/>
    </source>
</evidence>
<feature type="compositionally biased region" description="Low complexity" evidence="1">
    <location>
        <begin position="13"/>
        <end position="28"/>
    </location>
</feature>
<organism evidence="2 3">
    <name type="scientific">Panicum virgatum</name>
    <name type="common">Blackwell switchgrass</name>
    <dbReference type="NCBI Taxonomy" id="38727"/>
    <lineage>
        <taxon>Eukaryota</taxon>
        <taxon>Viridiplantae</taxon>
        <taxon>Streptophyta</taxon>
        <taxon>Embryophyta</taxon>
        <taxon>Tracheophyta</taxon>
        <taxon>Spermatophyta</taxon>
        <taxon>Magnoliopsida</taxon>
        <taxon>Liliopsida</taxon>
        <taxon>Poales</taxon>
        <taxon>Poaceae</taxon>
        <taxon>PACMAD clade</taxon>
        <taxon>Panicoideae</taxon>
        <taxon>Panicodae</taxon>
        <taxon>Paniceae</taxon>
        <taxon>Panicinae</taxon>
        <taxon>Panicum</taxon>
        <taxon>Panicum sect. Hiantes</taxon>
    </lineage>
</organism>
<reference evidence="2" key="1">
    <citation type="submission" date="2020-05" db="EMBL/GenBank/DDBJ databases">
        <title>WGS assembly of Panicum virgatum.</title>
        <authorList>
            <person name="Lovell J.T."/>
            <person name="Jenkins J."/>
            <person name="Shu S."/>
            <person name="Juenger T.E."/>
            <person name="Schmutz J."/>
        </authorList>
    </citation>
    <scope>NUCLEOTIDE SEQUENCE</scope>
    <source>
        <strain evidence="2">AP13</strain>
    </source>
</reference>
<feature type="region of interest" description="Disordered" evidence="1">
    <location>
        <begin position="1"/>
        <end position="30"/>
    </location>
</feature>
<feature type="compositionally biased region" description="Basic and acidic residues" evidence="1">
    <location>
        <begin position="1"/>
        <end position="11"/>
    </location>
</feature>
<keyword evidence="3" id="KW-1185">Reference proteome</keyword>
<comment type="caution">
    <text evidence="2">The sequence shown here is derived from an EMBL/GenBank/DDBJ whole genome shotgun (WGS) entry which is preliminary data.</text>
</comment>
<dbReference type="EMBL" id="CM029040">
    <property type="protein sequence ID" value="KAG2633265.1"/>
    <property type="molecule type" value="Genomic_DNA"/>
</dbReference>
<dbReference type="Proteomes" id="UP000823388">
    <property type="component" value="Chromosome 2N"/>
</dbReference>
<sequence>MGQTKMDDKRRQQQLLSPRRSPLLPSPRAGLLFPALGVTAHLRPPLDRPRCRRGRRPMEDIRKQASKLREQVARQQQAGQCELHCAAGSGASQMGSCSGGLGAWRRTDDMRSSAHGWPRLTLVPLKRSPPAVVVAYFPPSSSLRAAPFWPSLSTGPCRRQAASDEGAD</sequence>
<name>A0A8T0VFL8_PANVG</name>
<accession>A0A8T0VFL8</accession>
<proteinExistence type="predicted"/>
<dbReference type="AlphaFoldDB" id="A0A8T0VFL8"/>
<evidence type="ECO:0000313" key="2">
    <source>
        <dbReference type="EMBL" id="KAG2633265.1"/>
    </source>
</evidence>
<protein>
    <submittedName>
        <fullName evidence="2">Uncharacterized protein</fullName>
    </submittedName>
</protein>
<evidence type="ECO:0000256" key="1">
    <source>
        <dbReference type="SAM" id="MobiDB-lite"/>
    </source>
</evidence>
<gene>
    <name evidence="2" type="ORF">PVAP13_2NG262106</name>
</gene>